<sequence length="198" mass="22360">MAPMKLHSRVMVVPVISEAARKQTNKSSVPRSTEEREKKKRLHSALCDRLMLFVFLLHHNANARLETVGVAFQKARTSTEFYAQWRSRRREDDVWPSASSSIRSVRTVNGTGTWVCLASIATESAMECTAHTDGSETHHLPVTLSGVAWVRRQGQGQHCAEDNTKAVSIQQPPWRHGWGSPRQVAVYGMQAHQRARHR</sequence>
<evidence type="ECO:0000313" key="2">
    <source>
        <dbReference type="EMBL" id="PTB55716.1"/>
    </source>
</evidence>
<dbReference type="Proteomes" id="UP000241690">
    <property type="component" value="Unassembled WGS sequence"/>
</dbReference>
<gene>
    <name evidence="2" type="ORF">M431DRAFT_552463</name>
</gene>
<dbReference type="GeneID" id="36629947"/>
<protein>
    <submittedName>
        <fullName evidence="2">Uncharacterized protein</fullName>
    </submittedName>
</protein>
<dbReference type="AlphaFoldDB" id="A0A2T4AF82"/>
<dbReference type="EMBL" id="KZ679679">
    <property type="protein sequence ID" value="PTB55716.1"/>
    <property type="molecule type" value="Genomic_DNA"/>
</dbReference>
<evidence type="ECO:0000256" key="1">
    <source>
        <dbReference type="SAM" id="MobiDB-lite"/>
    </source>
</evidence>
<accession>A0A2T4AF82</accession>
<dbReference type="RefSeq" id="XP_024775393.1">
    <property type="nucleotide sequence ID" value="XM_024921366.1"/>
</dbReference>
<feature type="region of interest" description="Disordered" evidence="1">
    <location>
        <begin position="21"/>
        <end position="40"/>
    </location>
</feature>
<reference evidence="2 3" key="1">
    <citation type="submission" date="2016-07" db="EMBL/GenBank/DDBJ databases">
        <title>Multiple horizontal gene transfer events from other fungi enriched the ability of initially mycotrophic Trichoderma (Ascomycota) to feed on dead plant biomass.</title>
        <authorList>
            <consortium name="DOE Joint Genome Institute"/>
            <person name="Aerts A."/>
            <person name="Atanasova L."/>
            <person name="Chenthamara K."/>
            <person name="Zhang J."/>
            <person name="Grujic M."/>
            <person name="Henrissat B."/>
            <person name="Kuo A."/>
            <person name="Salamov A."/>
            <person name="Lipzen A."/>
            <person name="Labutti K."/>
            <person name="Barry K."/>
            <person name="Miao Y."/>
            <person name="Rahimi M.J."/>
            <person name="Shen Q."/>
            <person name="Grigoriev I.V."/>
            <person name="Kubicek C.P."/>
            <person name="Druzhinina I.S."/>
        </authorList>
    </citation>
    <scope>NUCLEOTIDE SEQUENCE [LARGE SCALE GENOMIC DNA]</scope>
    <source>
        <strain evidence="2 3">CBS 226.95</strain>
    </source>
</reference>
<evidence type="ECO:0000313" key="3">
    <source>
        <dbReference type="Proteomes" id="UP000241690"/>
    </source>
</evidence>
<keyword evidence="3" id="KW-1185">Reference proteome</keyword>
<name>A0A2T4AF82_TRIHA</name>
<organism evidence="2 3">
    <name type="scientific">Trichoderma harzianum CBS 226.95</name>
    <dbReference type="NCBI Taxonomy" id="983964"/>
    <lineage>
        <taxon>Eukaryota</taxon>
        <taxon>Fungi</taxon>
        <taxon>Dikarya</taxon>
        <taxon>Ascomycota</taxon>
        <taxon>Pezizomycotina</taxon>
        <taxon>Sordariomycetes</taxon>
        <taxon>Hypocreomycetidae</taxon>
        <taxon>Hypocreales</taxon>
        <taxon>Hypocreaceae</taxon>
        <taxon>Trichoderma</taxon>
    </lineage>
</organism>
<proteinExistence type="predicted"/>